<sequence length="135" mass="15303">MDQYQHFFIPLEKGTFISLKAEELIMVEAGDSYATIFTINGNFLSLMSLNAMEQKLGDDFCRIHRSFIVSIHHVKKILSDTLIPPRPACYSSNVGRPLPAKHLCLQTTLPRRTGYSSRRIRTPAVPRMGRRAVTP</sequence>
<dbReference type="AlphaFoldDB" id="A0A4Q1DAR5"/>
<evidence type="ECO:0000259" key="1">
    <source>
        <dbReference type="PROSITE" id="PS50930"/>
    </source>
</evidence>
<dbReference type="SMART" id="SM00850">
    <property type="entry name" value="LytTR"/>
    <property type="match status" value="1"/>
</dbReference>
<protein>
    <submittedName>
        <fullName evidence="2">LytTR family transcriptional regulator</fullName>
    </submittedName>
</protein>
<dbReference type="GO" id="GO:0003677">
    <property type="term" value="F:DNA binding"/>
    <property type="evidence" value="ECO:0007669"/>
    <property type="project" value="InterPro"/>
</dbReference>
<dbReference type="Proteomes" id="UP000290545">
    <property type="component" value="Unassembled WGS sequence"/>
</dbReference>
<dbReference type="RefSeq" id="WP_129001749.1">
    <property type="nucleotide sequence ID" value="NZ_SDHZ01000001.1"/>
</dbReference>
<dbReference type="Gene3D" id="2.40.50.1020">
    <property type="entry name" value="LytTr DNA-binding domain"/>
    <property type="match status" value="1"/>
</dbReference>
<evidence type="ECO:0000313" key="3">
    <source>
        <dbReference type="Proteomes" id="UP000290545"/>
    </source>
</evidence>
<name>A0A4Q1DAR5_9BACT</name>
<dbReference type="PANTHER" id="PTHR37299">
    <property type="entry name" value="TRANSCRIPTIONAL REGULATOR-RELATED"/>
    <property type="match status" value="1"/>
</dbReference>
<organism evidence="2 3">
    <name type="scientific">Filimonas effusa</name>
    <dbReference type="NCBI Taxonomy" id="2508721"/>
    <lineage>
        <taxon>Bacteria</taxon>
        <taxon>Pseudomonadati</taxon>
        <taxon>Bacteroidota</taxon>
        <taxon>Chitinophagia</taxon>
        <taxon>Chitinophagales</taxon>
        <taxon>Chitinophagaceae</taxon>
        <taxon>Filimonas</taxon>
    </lineage>
</organism>
<comment type="caution">
    <text evidence="2">The sequence shown here is derived from an EMBL/GenBank/DDBJ whole genome shotgun (WGS) entry which is preliminary data.</text>
</comment>
<dbReference type="Pfam" id="PF04397">
    <property type="entry name" value="LytTR"/>
    <property type="match status" value="1"/>
</dbReference>
<dbReference type="PROSITE" id="PS50930">
    <property type="entry name" value="HTH_LYTTR"/>
    <property type="match status" value="1"/>
</dbReference>
<reference evidence="2 3" key="1">
    <citation type="submission" date="2019-01" db="EMBL/GenBank/DDBJ databases">
        <title>Filimonas sp. strain TTM-71.</title>
        <authorList>
            <person name="Chen W.-M."/>
        </authorList>
    </citation>
    <scope>NUCLEOTIDE SEQUENCE [LARGE SCALE GENOMIC DNA]</scope>
    <source>
        <strain evidence="2 3">TTM-71</strain>
    </source>
</reference>
<feature type="domain" description="HTH LytTR-type" evidence="1">
    <location>
        <begin position="9"/>
        <end position="77"/>
    </location>
</feature>
<dbReference type="InterPro" id="IPR007492">
    <property type="entry name" value="LytTR_DNA-bd_dom"/>
</dbReference>
<dbReference type="PANTHER" id="PTHR37299:SF1">
    <property type="entry name" value="STAGE 0 SPORULATION PROTEIN A HOMOLOG"/>
    <property type="match status" value="1"/>
</dbReference>
<keyword evidence="3" id="KW-1185">Reference proteome</keyword>
<proteinExistence type="predicted"/>
<dbReference type="OrthoDB" id="1646880at2"/>
<accession>A0A4Q1DAR5</accession>
<evidence type="ECO:0000313" key="2">
    <source>
        <dbReference type="EMBL" id="RXK85998.1"/>
    </source>
</evidence>
<dbReference type="EMBL" id="SDHZ01000001">
    <property type="protein sequence ID" value="RXK85998.1"/>
    <property type="molecule type" value="Genomic_DNA"/>
</dbReference>
<gene>
    <name evidence="2" type="ORF">ESB13_04085</name>
</gene>
<dbReference type="GO" id="GO:0000156">
    <property type="term" value="F:phosphorelay response regulator activity"/>
    <property type="evidence" value="ECO:0007669"/>
    <property type="project" value="InterPro"/>
</dbReference>
<dbReference type="InterPro" id="IPR046947">
    <property type="entry name" value="LytR-like"/>
</dbReference>